<sequence length="217" mass="23211">MKKILSTLFALTLTALLLAGCYGLDVILRDGPKSLDAIVSANPALVSAPTSDNPYFALSVDETTKLLVSKDFSLSTEDVLFETPLKPFVDAGLDVSKLPAGYRADAENLYLTADFGSGKGEKSSLTDALMASATFDRSVLGYHAALDHYGVALPGGKFEWAKDYATNDKDIVFVLAATPLADLGVDVQNIAGWVFMTMQDDAGKDFDVLLKPYSLEP</sequence>
<protein>
    <submittedName>
        <fullName evidence="1">Uncharacterized protein</fullName>
    </submittedName>
</protein>
<proteinExistence type="predicted"/>
<accession>A0A645CU74</accession>
<evidence type="ECO:0000313" key="1">
    <source>
        <dbReference type="EMBL" id="MPM80435.1"/>
    </source>
</evidence>
<reference evidence="1" key="1">
    <citation type="submission" date="2019-08" db="EMBL/GenBank/DDBJ databases">
        <authorList>
            <person name="Kucharzyk K."/>
            <person name="Murdoch R.W."/>
            <person name="Higgins S."/>
            <person name="Loffler F."/>
        </authorList>
    </citation>
    <scope>NUCLEOTIDE SEQUENCE</scope>
</reference>
<name>A0A645CU74_9ZZZZ</name>
<comment type="caution">
    <text evidence="1">The sequence shown here is derived from an EMBL/GenBank/DDBJ whole genome shotgun (WGS) entry which is preliminary data.</text>
</comment>
<gene>
    <name evidence="1" type="ORF">SDC9_127482</name>
</gene>
<dbReference type="PROSITE" id="PS51257">
    <property type="entry name" value="PROKAR_LIPOPROTEIN"/>
    <property type="match status" value="1"/>
</dbReference>
<dbReference type="AlphaFoldDB" id="A0A645CU74"/>
<organism evidence="1">
    <name type="scientific">bioreactor metagenome</name>
    <dbReference type="NCBI Taxonomy" id="1076179"/>
    <lineage>
        <taxon>unclassified sequences</taxon>
        <taxon>metagenomes</taxon>
        <taxon>ecological metagenomes</taxon>
    </lineage>
</organism>
<dbReference type="EMBL" id="VSSQ01030051">
    <property type="protein sequence ID" value="MPM80435.1"/>
    <property type="molecule type" value="Genomic_DNA"/>
</dbReference>